<name>F4WDR1_ACREC</name>
<organism evidence="2">
    <name type="scientific">Acromyrmex echinatior</name>
    <name type="common">Panamanian leafcutter ant</name>
    <name type="synonym">Acromyrmex octospinosus echinatior</name>
    <dbReference type="NCBI Taxonomy" id="103372"/>
    <lineage>
        <taxon>Eukaryota</taxon>
        <taxon>Metazoa</taxon>
        <taxon>Ecdysozoa</taxon>
        <taxon>Arthropoda</taxon>
        <taxon>Hexapoda</taxon>
        <taxon>Insecta</taxon>
        <taxon>Pterygota</taxon>
        <taxon>Neoptera</taxon>
        <taxon>Endopterygota</taxon>
        <taxon>Hymenoptera</taxon>
        <taxon>Apocrita</taxon>
        <taxon>Aculeata</taxon>
        <taxon>Formicoidea</taxon>
        <taxon>Formicidae</taxon>
        <taxon>Myrmicinae</taxon>
        <taxon>Acromyrmex</taxon>
    </lineage>
</organism>
<proteinExistence type="predicted"/>
<sequence>MEEEERDKNRHRKNNIIRRNLRDPFDIPDNIHQHLKLYRFFETGGVISAIDRTHIVIFPPQSE</sequence>
<reference evidence="1" key="1">
    <citation type="submission" date="2011-02" db="EMBL/GenBank/DDBJ databases">
        <title>The genome of the leaf-cutting ant Acromyrmex echinatior suggests key adaptations to social evolution and fungus farming.</title>
        <authorList>
            <person name="Nygaard S."/>
            <person name="Zhang G."/>
        </authorList>
    </citation>
    <scope>NUCLEOTIDE SEQUENCE</scope>
</reference>
<evidence type="ECO:0000313" key="1">
    <source>
        <dbReference type="EMBL" id="EGI67674.1"/>
    </source>
</evidence>
<dbReference type="AlphaFoldDB" id="F4WDR1"/>
<dbReference type="InParanoid" id="F4WDR1"/>
<dbReference type="Proteomes" id="UP000007755">
    <property type="component" value="Unassembled WGS sequence"/>
</dbReference>
<dbReference type="EMBL" id="GL888090">
    <property type="protein sequence ID" value="EGI67674.1"/>
    <property type="molecule type" value="Genomic_DNA"/>
</dbReference>
<keyword evidence="2" id="KW-1185">Reference proteome</keyword>
<protein>
    <submittedName>
        <fullName evidence="1">Uncharacterized protein</fullName>
    </submittedName>
</protein>
<gene>
    <name evidence="1" type="ORF">G5I_03719</name>
</gene>
<accession>F4WDR1</accession>
<evidence type="ECO:0000313" key="2">
    <source>
        <dbReference type="Proteomes" id="UP000007755"/>
    </source>
</evidence>